<dbReference type="GeneID" id="63780602"/>
<dbReference type="STRING" id="1141098.A0A1Y2DH66"/>
<protein>
    <submittedName>
        <fullName evidence="1">Uncharacterized protein</fullName>
    </submittedName>
</protein>
<evidence type="ECO:0000313" key="2">
    <source>
        <dbReference type="Proteomes" id="UP000193689"/>
    </source>
</evidence>
<evidence type="ECO:0000313" key="1">
    <source>
        <dbReference type="EMBL" id="ORY58476.1"/>
    </source>
</evidence>
<dbReference type="EMBL" id="MCFJ01000016">
    <property type="protein sequence ID" value="ORY58476.1"/>
    <property type="molecule type" value="Genomic_DNA"/>
</dbReference>
<organism evidence="1 2">
    <name type="scientific">Pseudomassariella vexata</name>
    <dbReference type="NCBI Taxonomy" id="1141098"/>
    <lineage>
        <taxon>Eukaryota</taxon>
        <taxon>Fungi</taxon>
        <taxon>Dikarya</taxon>
        <taxon>Ascomycota</taxon>
        <taxon>Pezizomycotina</taxon>
        <taxon>Sordariomycetes</taxon>
        <taxon>Xylariomycetidae</taxon>
        <taxon>Amphisphaeriales</taxon>
        <taxon>Pseudomassariaceae</taxon>
        <taxon>Pseudomassariella</taxon>
    </lineage>
</organism>
<sequence>MIPTLVNTESAEIRDYFNLCKKDFVLSVPAVCSHRSTVEAIQKAGIHPVLVIKELEAAALKLIISGSYSPMMLGFPLPRDEATMISTRRTGTTVSAPGEFHKVDIDCKFHKIIGHELKRSEPVKFRFHRTLAFKHESDDLIFYDDLVYSDTRIAPVYPGCDVKVCCTLMGDIQLVDQSLFKKRTDIDGKIYLDFRFYFAVSTGTANLKFFLEVDGKKMGSVEATYE</sequence>
<comment type="caution">
    <text evidence="1">The sequence shown here is derived from an EMBL/GenBank/DDBJ whole genome shotgun (WGS) entry which is preliminary data.</text>
</comment>
<reference evidence="1 2" key="1">
    <citation type="submission" date="2016-07" db="EMBL/GenBank/DDBJ databases">
        <title>Pervasive Adenine N6-methylation of Active Genes in Fungi.</title>
        <authorList>
            <consortium name="DOE Joint Genome Institute"/>
            <person name="Mondo S.J."/>
            <person name="Dannebaum R.O."/>
            <person name="Kuo R.C."/>
            <person name="Labutti K."/>
            <person name="Haridas S."/>
            <person name="Kuo A."/>
            <person name="Salamov A."/>
            <person name="Ahrendt S.R."/>
            <person name="Lipzen A."/>
            <person name="Sullivan W."/>
            <person name="Andreopoulos W.B."/>
            <person name="Clum A."/>
            <person name="Lindquist E."/>
            <person name="Daum C."/>
            <person name="Ramamoorthy G.K."/>
            <person name="Gryganskyi A."/>
            <person name="Culley D."/>
            <person name="Magnuson J.K."/>
            <person name="James T.Y."/>
            <person name="O'Malley M.A."/>
            <person name="Stajich J.E."/>
            <person name="Spatafora J.W."/>
            <person name="Visel A."/>
            <person name="Grigoriev I.V."/>
        </authorList>
    </citation>
    <scope>NUCLEOTIDE SEQUENCE [LARGE SCALE GENOMIC DNA]</scope>
    <source>
        <strain evidence="1 2">CBS 129021</strain>
    </source>
</reference>
<keyword evidence="2" id="KW-1185">Reference proteome</keyword>
<gene>
    <name evidence="1" type="ORF">BCR38DRAFT_489394</name>
</gene>
<name>A0A1Y2DH66_9PEZI</name>
<dbReference type="OrthoDB" id="5332281at2759"/>
<dbReference type="Proteomes" id="UP000193689">
    <property type="component" value="Unassembled WGS sequence"/>
</dbReference>
<accession>A0A1Y2DH66</accession>
<proteinExistence type="predicted"/>
<dbReference type="AlphaFoldDB" id="A0A1Y2DH66"/>
<dbReference type="InParanoid" id="A0A1Y2DH66"/>
<dbReference type="RefSeq" id="XP_040711393.1">
    <property type="nucleotide sequence ID" value="XM_040864390.1"/>
</dbReference>